<name>A0A3B0JA47_9RICK</name>
<sequence length="143" mass="16275">MVQQLGMENYLLLFIDSLVSSLILPIHQGFVLYTMLCFRSNYDQLLILLFGVLGSSLGGIANWYLGRITIFIRRSHHKLENEDKTPKIVRHLLICAVALLSWVPALGSVTQILSGYFKLNLYILVPLIILSNFLCLLYLTFTI</sequence>
<gene>
    <name evidence="2" type="ORF">WBAF_0643</name>
</gene>
<evidence type="ECO:0008006" key="3">
    <source>
        <dbReference type="Google" id="ProtNLM"/>
    </source>
</evidence>
<evidence type="ECO:0000256" key="1">
    <source>
        <dbReference type="SAM" id="Phobius"/>
    </source>
</evidence>
<keyword evidence="1" id="KW-1133">Transmembrane helix</keyword>
<organism evidence="2">
    <name type="scientific">Wolbachia endosymbiont of Aleurodicus floccissimus</name>
    <dbReference type="NCBI Taxonomy" id="2152762"/>
    <lineage>
        <taxon>Bacteria</taxon>
        <taxon>Pseudomonadati</taxon>
        <taxon>Pseudomonadota</taxon>
        <taxon>Alphaproteobacteria</taxon>
        <taxon>Rickettsiales</taxon>
        <taxon>Anaplasmataceae</taxon>
        <taxon>Wolbachieae</taxon>
        <taxon>Wolbachia</taxon>
    </lineage>
</organism>
<protein>
    <recommendedName>
        <fullName evidence="3">Inner membrane protein YqaA</fullName>
    </recommendedName>
</protein>
<keyword evidence="1" id="KW-0472">Membrane</keyword>
<dbReference type="PANTHER" id="PTHR42709:SF4">
    <property type="entry name" value="INNER MEMBRANE PROTEIN YQAA"/>
    <property type="match status" value="1"/>
</dbReference>
<reference evidence="2" key="1">
    <citation type="submission" date="2018-04" db="EMBL/GenBank/DDBJ databases">
        <authorList>
            <person name="Go L.Y."/>
            <person name="Mitchell J.A."/>
        </authorList>
    </citation>
    <scope>NUCLEOTIDE SEQUENCE</scope>
    <source>
        <strain evidence="2">WBAF</strain>
    </source>
</reference>
<feature type="transmembrane region" description="Helical" evidence="1">
    <location>
        <begin position="45"/>
        <end position="65"/>
    </location>
</feature>
<keyword evidence="1" id="KW-0812">Transmembrane</keyword>
<dbReference type="AlphaFoldDB" id="A0A3B0JA47"/>
<feature type="transmembrane region" description="Helical" evidence="1">
    <location>
        <begin position="12"/>
        <end position="33"/>
    </location>
</feature>
<evidence type="ECO:0000313" key="2">
    <source>
        <dbReference type="EMBL" id="SPP33993.1"/>
    </source>
</evidence>
<dbReference type="EMBL" id="OUNF01000177">
    <property type="protein sequence ID" value="SPP33993.1"/>
    <property type="molecule type" value="Genomic_DNA"/>
</dbReference>
<dbReference type="PANTHER" id="PTHR42709">
    <property type="entry name" value="ALKALINE PHOSPHATASE LIKE PROTEIN"/>
    <property type="match status" value="1"/>
</dbReference>
<feature type="transmembrane region" description="Helical" evidence="1">
    <location>
        <begin position="92"/>
        <end position="113"/>
    </location>
</feature>
<dbReference type="InterPro" id="IPR051311">
    <property type="entry name" value="DedA_domain"/>
</dbReference>
<proteinExistence type="predicted"/>
<feature type="transmembrane region" description="Helical" evidence="1">
    <location>
        <begin position="119"/>
        <end position="141"/>
    </location>
</feature>
<accession>A0A3B0JA47</accession>